<accession>W0DT71</accession>
<keyword evidence="2" id="KW-1185">Reference proteome</keyword>
<organism evidence="1 2">
    <name type="scientific">Thioalkalivibrio paradoxus ARh 1</name>
    <dbReference type="NCBI Taxonomy" id="713585"/>
    <lineage>
        <taxon>Bacteria</taxon>
        <taxon>Pseudomonadati</taxon>
        <taxon>Pseudomonadota</taxon>
        <taxon>Gammaproteobacteria</taxon>
        <taxon>Chromatiales</taxon>
        <taxon>Ectothiorhodospiraceae</taxon>
        <taxon>Thioalkalivibrio</taxon>
    </lineage>
</organism>
<gene>
    <name evidence="1" type="ORF">THITH_08525</name>
</gene>
<reference evidence="1 2" key="1">
    <citation type="submission" date="2013-12" db="EMBL/GenBank/DDBJ databases">
        <authorList>
            <consortium name="DOE Joint Genome Institute"/>
            <person name="Muyzer G."/>
            <person name="Huntemann M."/>
            <person name="Han J."/>
            <person name="Chen A."/>
            <person name="Kyrpides N."/>
            <person name="Mavromatis K."/>
            <person name="Markowitz V."/>
            <person name="Palaniappan K."/>
            <person name="Ivanova N."/>
            <person name="Schaumberg A."/>
            <person name="Pati A."/>
            <person name="Liolios K."/>
            <person name="Nordberg H.P."/>
            <person name="Cantor M.N."/>
            <person name="Hua S.X."/>
            <person name="Woyke T."/>
        </authorList>
    </citation>
    <scope>NUCLEOTIDE SEQUENCE [LARGE SCALE GENOMIC DNA]</scope>
    <source>
        <strain evidence="1 2">ARh 1</strain>
    </source>
</reference>
<sequence>MAAGLGPGEYEIDIAGFVVSTGPYTGDGPAARFEPRTYTASRERADGFGGRERVDTWNATGPYRIWLHSAVSRDGGEEEMATTWVQLPPDARAGQTYTIRHSRMARQGEAYAGLQRRDMVWSETARTLEGEITIGEIGDHLTASFHFHNGRDDDQRIEIQGRVYRAPYLPRGEAFFTYTRDGETEEVSDRVMRQAQDHRFEVWADLVGFSFGPDPQPGTYQLAPSRDWDNRIVRVFGDGVRMDSVDGTVELTEQNGYFTMNFQFTADGPTPVSAEGRFEWVRVP</sequence>
<proteinExistence type="predicted"/>
<name>W0DT71_9GAMM</name>
<dbReference type="EMBL" id="CP007029">
    <property type="protein sequence ID" value="AHF00076.1"/>
    <property type="molecule type" value="Genomic_DNA"/>
</dbReference>
<dbReference type="Proteomes" id="UP000005289">
    <property type="component" value="Chromosome"/>
</dbReference>
<evidence type="ECO:0000313" key="2">
    <source>
        <dbReference type="Proteomes" id="UP000005289"/>
    </source>
</evidence>
<dbReference type="KEGG" id="tti:THITH_08525"/>
<evidence type="ECO:0000313" key="1">
    <source>
        <dbReference type="EMBL" id="AHF00076.1"/>
    </source>
</evidence>
<dbReference type="HOGENOM" id="CLU_979829_0_0_6"/>
<protein>
    <submittedName>
        <fullName evidence="1">Uncharacterized protein</fullName>
    </submittedName>
</protein>
<dbReference type="AlphaFoldDB" id="W0DT71"/>